<dbReference type="Proteomes" id="UP000637239">
    <property type="component" value="Chromosome 4"/>
</dbReference>
<dbReference type="AlphaFoldDB" id="A0A7R7ZNZ0"/>
<dbReference type="GeneID" id="66982415"/>
<accession>A0A7R7ZNZ0</accession>
<proteinExistence type="predicted"/>
<feature type="compositionally biased region" description="Acidic residues" evidence="1">
    <location>
        <begin position="32"/>
        <end position="63"/>
    </location>
</feature>
<dbReference type="EMBL" id="AP024419">
    <property type="protein sequence ID" value="BCR88056.1"/>
    <property type="molecule type" value="Genomic_DNA"/>
</dbReference>
<evidence type="ECO:0000256" key="1">
    <source>
        <dbReference type="SAM" id="MobiDB-lite"/>
    </source>
</evidence>
<organism evidence="2 3">
    <name type="scientific">Aspergillus chevalieri</name>
    <name type="common">Eurotium chevalieri</name>
    <dbReference type="NCBI Taxonomy" id="182096"/>
    <lineage>
        <taxon>Eukaryota</taxon>
        <taxon>Fungi</taxon>
        <taxon>Dikarya</taxon>
        <taxon>Ascomycota</taxon>
        <taxon>Pezizomycotina</taxon>
        <taxon>Eurotiomycetes</taxon>
        <taxon>Eurotiomycetidae</taxon>
        <taxon>Eurotiales</taxon>
        <taxon>Aspergillaceae</taxon>
        <taxon>Aspergillus</taxon>
        <taxon>Aspergillus subgen. Aspergillus</taxon>
    </lineage>
</organism>
<evidence type="ECO:0000313" key="3">
    <source>
        <dbReference type="Proteomes" id="UP000637239"/>
    </source>
</evidence>
<feature type="region of interest" description="Disordered" evidence="1">
    <location>
        <begin position="31"/>
        <end position="71"/>
    </location>
</feature>
<protein>
    <submittedName>
        <fullName evidence="2">Uncharacterized protein</fullName>
    </submittedName>
</protein>
<dbReference type="KEGG" id="ache:ACHE_40620S"/>
<keyword evidence="3" id="KW-1185">Reference proteome</keyword>
<name>A0A7R7ZNZ0_ASPCH</name>
<sequence length="71" mass="8329">MDEEYDSSMLGKHEKRCSALFQPLKAYGFDYDANEADETEEDVEDEWSGEDDEENDISEFSDEDYLRSPFL</sequence>
<reference evidence="2" key="1">
    <citation type="submission" date="2021-01" db="EMBL/GenBank/DDBJ databases">
        <authorList>
            <consortium name="Aspergillus chevalieri M1 genome sequencing consortium"/>
            <person name="Kazuki M."/>
            <person name="Futagami T."/>
        </authorList>
    </citation>
    <scope>NUCLEOTIDE SEQUENCE</scope>
    <source>
        <strain evidence="2">M1</strain>
    </source>
</reference>
<gene>
    <name evidence="2" type="ORF">ACHE_40620S</name>
</gene>
<evidence type="ECO:0000313" key="2">
    <source>
        <dbReference type="EMBL" id="BCR88056.1"/>
    </source>
</evidence>
<dbReference type="RefSeq" id="XP_043136578.1">
    <property type="nucleotide sequence ID" value="XM_043278838.1"/>
</dbReference>
<reference evidence="2" key="2">
    <citation type="submission" date="2021-02" db="EMBL/GenBank/DDBJ databases">
        <title>Aspergillus chevalieri M1 genome sequence.</title>
        <authorList>
            <person name="Kadooka C."/>
            <person name="Mori K."/>
            <person name="Futagami T."/>
        </authorList>
    </citation>
    <scope>NUCLEOTIDE SEQUENCE</scope>
    <source>
        <strain evidence="2">M1</strain>
    </source>
</reference>